<dbReference type="AlphaFoldDB" id="A0A1G9IJ62"/>
<proteinExistence type="predicted"/>
<evidence type="ECO:0000313" key="2">
    <source>
        <dbReference type="Proteomes" id="UP000199008"/>
    </source>
</evidence>
<organism evidence="1 2">
    <name type="scientific">Lacicoccus qingdaonensis</name>
    <dbReference type="NCBI Taxonomy" id="576118"/>
    <lineage>
        <taxon>Bacteria</taxon>
        <taxon>Bacillati</taxon>
        <taxon>Bacillota</taxon>
        <taxon>Bacilli</taxon>
        <taxon>Bacillales</taxon>
        <taxon>Salinicoccaceae</taxon>
        <taxon>Lacicoccus</taxon>
    </lineage>
</organism>
<dbReference type="RefSeq" id="WP_281182402.1">
    <property type="nucleotide sequence ID" value="NZ_FNFY01000034.1"/>
</dbReference>
<dbReference type="EMBL" id="FNFY01000034">
    <property type="protein sequence ID" value="SDL25319.1"/>
    <property type="molecule type" value="Genomic_DNA"/>
</dbReference>
<keyword evidence="2" id="KW-1185">Reference proteome</keyword>
<protein>
    <submittedName>
        <fullName evidence="1">Uncharacterized protein</fullName>
    </submittedName>
</protein>
<reference evidence="2" key="1">
    <citation type="submission" date="2016-10" db="EMBL/GenBank/DDBJ databases">
        <authorList>
            <person name="Varghese N."/>
            <person name="Submissions S."/>
        </authorList>
    </citation>
    <scope>NUCLEOTIDE SEQUENCE [LARGE SCALE GENOMIC DNA]</scope>
    <source>
        <strain evidence="2">CGMCC 1.8895</strain>
    </source>
</reference>
<gene>
    <name evidence="1" type="ORF">SAMN05216216_13411</name>
</gene>
<evidence type="ECO:0000313" key="1">
    <source>
        <dbReference type="EMBL" id="SDL25319.1"/>
    </source>
</evidence>
<sequence>MKIQKETIEINYEKLSLEIILKANNNILKVLKENTAFYFILNE</sequence>
<name>A0A1G9IJ62_9BACL</name>
<dbReference type="Proteomes" id="UP000199008">
    <property type="component" value="Unassembled WGS sequence"/>
</dbReference>
<accession>A0A1G9IJ62</accession>